<dbReference type="SUPFAM" id="SSF51658">
    <property type="entry name" value="Xylose isomerase-like"/>
    <property type="match status" value="1"/>
</dbReference>
<dbReference type="PATRIC" id="fig|1298851.3.peg.15"/>
<keyword evidence="5 9" id="KW-0227">DNA damage</keyword>
<evidence type="ECO:0000256" key="4">
    <source>
        <dbReference type="ARBA" id="ARBA00022759"/>
    </source>
</evidence>
<feature type="binding site" evidence="9">
    <location>
        <position position="227"/>
    </location>
    <ligand>
        <name>Zn(2+)</name>
        <dbReference type="ChEBI" id="CHEBI:29105"/>
        <label>3</label>
    </ligand>
</feature>
<dbReference type="GO" id="GO:0003677">
    <property type="term" value="F:DNA binding"/>
    <property type="evidence" value="ECO:0007669"/>
    <property type="project" value="InterPro"/>
</dbReference>
<dbReference type="NCBIfam" id="TIGR00587">
    <property type="entry name" value="nfo"/>
    <property type="match status" value="1"/>
</dbReference>
<dbReference type="KEGG" id="ttk:TST_0015"/>
<reference evidence="12" key="1">
    <citation type="journal article" date="2018" name="Science">
        <title>A primordial and reversible TCA cycle in a facultatively chemolithoautotrophic thermophile.</title>
        <authorList>
            <person name="Nunoura T."/>
            <person name="Chikaraishi Y."/>
            <person name="Izaki R."/>
            <person name="Suwa T."/>
            <person name="Sato T."/>
            <person name="Harada T."/>
            <person name="Mori K."/>
            <person name="Kato Y."/>
            <person name="Miyazaki M."/>
            <person name="Shimamura S."/>
            <person name="Yanagawa K."/>
            <person name="Shuto A."/>
            <person name="Ohkouchi N."/>
            <person name="Fujita N."/>
            <person name="Takaki Y."/>
            <person name="Atomi H."/>
            <person name="Takai K."/>
        </authorList>
    </citation>
    <scope>NUCLEOTIDE SEQUENCE [LARGE SCALE GENOMIC DNA]</scope>
    <source>
        <strain evidence="12">DSM 17441 / JCM 13301 / NBRC 103674 / ABI70S6</strain>
    </source>
</reference>
<evidence type="ECO:0000256" key="7">
    <source>
        <dbReference type="ARBA" id="ARBA00022833"/>
    </source>
</evidence>
<dbReference type="SMART" id="SM00518">
    <property type="entry name" value="AP2Ec"/>
    <property type="match status" value="1"/>
</dbReference>
<dbReference type="GO" id="GO:0006284">
    <property type="term" value="P:base-excision repair"/>
    <property type="evidence" value="ECO:0007669"/>
    <property type="project" value="TreeGrafter"/>
</dbReference>
<comment type="catalytic activity">
    <reaction evidence="9">
        <text>Endonucleolytic cleavage to 5'-phosphooligonucleotide end-products.</text>
        <dbReference type="EC" id="3.1.21.2"/>
    </reaction>
</comment>
<feature type="binding site" evidence="9">
    <location>
        <position position="141"/>
    </location>
    <ligand>
        <name>Zn(2+)</name>
        <dbReference type="ChEBI" id="CHEBI:29105"/>
        <label>1</label>
    </ligand>
</feature>
<dbReference type="InterPro" id="IPR013022">
    <property type="entry name" value="Xyl_isomerase-like_TIM-brl"/>
</dbReference>
<dbReference type="GO" id="GO:0003906">
    <property type="term" value="F:DNA-(apurinic or apyrimidinic site) endonuclease activity"/>
    <property type="evidence" value="ECO:0007669"/>
    <property type="project" value="TreeGrafter"/>
</dbReference>
<evidence type="ECO:0000256" key="5">
    <source>
        <dbReference type="ARBA" id="ARBA00022763"/>
    </source>
</evidence>
<feature type="binding site" evidence="9">
    <location>
        <position position="141"/>
    </location>
    <ligand>
        <name>Zn(2+)</name>
        <dbReference type="ChEBI" id="CHEBI:29105"/>
        <label>2</label>
    </ligand>
</feature>
<dbReference type="InterPro" id="IPR018246">
    <property type="entry name" value="AP_endonuc_F2_Zn_BS"/>
</dbReference>
<dbReference type="EMBL" id="AP013035">
    <property type="protein sequence ID" value="BAT70826.1"/>
    <property type="molecule type" value="Genomic_DNA"/>
</dbReference>
<dbReference type="PANTHER" id="PTHR21445">
    <property type="entry name" value="ENDONUCLEASE IV ENDODEOXYRIBONUCLEASE IV"/>
    <property type="match status" value="1"/>
</dbReference>
<comment type="similarity">
    <text evidence="1 9">Belongs to the AP endonuclease 2 family.</text>
</comment>
<dbReference type="GO" id="GO:0008270">
    <property type="term" value="F:zinc ion binding"/>
    <property type="evidence" value="ECO:0007669"/>
    <property type="project" value="UniProtKB-UniRule"/>
</dbReference>
<accession>A0A0S3QR62</accession>
<evidence type="ECO:0000313" key="11">
    <source>
        <dbReference type="EMBL" id="BAT70826.1"/>
    </source>
</evidence>
<dbReference type="InterPro" id="IPR036237">
    <property type="entry name" value="Xyl_isomerase-like_sf"/>
</dbReference>
<keyword evidence="8 9" id="KW-0234">DNA repair</keyword>
<feature type="domain" description="Xylose isomerase-like TIM barrel" evidence="10">
    <location>
        <begin position="19"/>
        <end position="273"/>
    </location>
</feature>
<feature type="binding site" evidence="9">
    <location>
        <position position="257"/>
    </location>
    <ligand>
        <name>Zn(2+)</name>
        <dbReference type="ChEBI" id="CHEBI:29105"/>
        <label>2</label>
    </ligand>
</feature>
<evidence type="ECO:0000256" key="1">
    <source>
        <dbReference type="ARBA" id="ARBA00005340"/>
    </source>
</evidence>
<keyword evidence="6 9" id="KW-0378">Hydrolase</keyword>
<evidence type="ECO:0000256" key="9">
    <source>
        <dbReference type="HAMAP-Rule" id="MF_00152"/>
    </source>
</evidence>
<dbReference type="PROSITE" id="PS00731">
    <property type="entry name" value="AP_NUCLEASE_F2_3"/>
    <property type="match status" value="1"/>
</dbReference>
<feature type="binding site" evidence="9">
    <location>
        <position position="212"/>
    </location>
    <ligand>
        <name>Zn(2+)</name>
        <dbReference type="ChEBI" id="CHEBI:29105"/>
        <label>2</label>
    </ligand>
</feature>
<keyword evidence="12" id="KW-1185">Reference proteome</keyword>
<keyword evidence="4 9" id="KW-0255">Endonuclease</keyword>
<evidence type="ECO:0000256" key="6">
    <source>
        <dbReference type="ARBA" id="ARBA00022801"/>
    </source>
</evidence>
<dbReference type="HAMAP" id="MF_00152">
    <property type="entry name" value="Nfo"/>
    <property type="match status" value="1"/>
</dbReference>
<dbReference type="RefSeq" id="WP_068548485.1">
    <property type="nucleotide sequence ID" value="NZ_AP013035.1"/>
</dbReference>
<name>A0A0S3QR62_THET7</name>
<dbReference type="STRING" id="1298851.TST_0015"/>
<protein>
    <recommendedName>
        <fullName evidence="9">Probable endonuclease 4</fullName>
        <ecNumber evidence="9">3.1.21.2</ecNumber>
    </recommendedName>
    <alternativeName>
        <fullName evidence="9">Endodeoxyribonuclease IV</fullName>
    </alternativeName>
    <alternativeName>
        <fullName evidence="9">Endonuclease IV</fullName>
    </alternativeName>
</protein>
<dbReference type="GO" id="GO:0008081">
    <property type="term" value="F:phosphoric diester hydrolase activity"/>
    <property type="evidence" value="ECO:0007669"/>
    <property type="project" value="TreeGrafter"/>
</dbReference>
<sequence length="280" mass="31872">MIRVGFHVSVVGGLHRAFERAYSLRCSTFQIFTTNPRGWKQREVSQEEVGAFLEESKRTGIDLYFSHIPYLANFAAEGEIFEKSVHMLHAELQRSFKLKIAGVVVHVGKLKGKAYKEGIRKIARGIDLAMEGTEDVLVLLENTAGQGTEVGYRLEHLQDIMETSVFPERLGLCIDTAHAFEAGYPIHTTEGLEAFFKEIDERFGLQKLKLIHLNDSKTSFASRVDRHWHIGEGQIGLEGFKIILSHPIVRSVPMVMETPWGEEWDRRNMRRVRELLGLPV</sequence>
<dbReference type="InterPro" id="IPR001719">
    <property type="entry name" value="AP_endonuc_2"/>
</dbReference>
<dbReference type="FunFam" id="3.20.20.150:FF:000001">
    <property type="entry name" value="Probable endonuclease 4"/>
    <property type="match status" value="1"/>
</dbReference>
<proteinExistence type="inferred from homology"/>
<keyword evidence="2 9" id="KW-0540">Nuclease</keyword>
<dbReference type="EC" id="3.1.21.2" evidence="9"/>
<evidence type="ECO:0000256" key="2">
    <source>
        <dbReference type="ARBA" id="ARBA00022722"/>
    </source>
</evidence>
<dbReference type="CDD" id="cd00019">
    <property type="entry name" value="AP2Ec"/>
    <property type="match status" value="1"/>
</dbReference>
<feature type="binding site" evidence="9">
    <location>
        <position position="175"/>
    </location>
    <ligand>
        <name>Zn(2+)</name>
        <dbReference type="ChEBI" id="CHEBI:29105"/>
        <label>2</label>
    </ligand>
</feature>
<comment type="cofactor">
    <cofactor evidence="9">
        <name>Zn(2+)</name>
        <dbReference type="ChEBI" id="CHEBI:29105"/>
    </cofactor>
    <text evidence="9">Binds 3 Zn(2+) ions.</text>
</comment>
<dbReference type="Gene3D" id="3.20.20.150">
    <property type="entry name" value="Divalent-metal-dependent TIM barrel enzymes"/>
    <property type="match status" value="1"/>
</dbReference>
<evidence type="ECO:0000256" key="8">
    <source>
        <dbReference type="ARBA" id="ARBA00023204"/>
    </source>
</evidence>
<organism evidence="11 12">
    <name type="scientific">Thermosulfidibacter takaii (strain DSM 17441 / JCM 13301 / NBRC 103674 / ABI70S6)</name>
    <dbReference type="NCBI Taxonomy" id="1298851"/>
    <lineage>
        <taxon>Bacteria</taxon>
        <taxon>Pseudomonadati</taxon>
        <taxon>Thermosulfidibacterota</taxon>
        <taxon>Thermosulfidibacteria</taxon>
        <taxon>Thermosulfidibacterales</taxon>
        <taxon>Thermosulfidibacteraceae</taxon>
    </lineage>
</organism>
<evidence type="ECO:0000259" key="10">
    <source>
        <dbReference type="Pfam" id="PF01261"/>
    </source>
</evidence>
<feature type="binding site" evidence="9">
    <location>
        <position position="178"/>
    </location>
    <ligand>
        <name>Zn(2+)</name>
        <dbReference type="ChEBI" id="CHEBI:29105"/>
        <label>3</label>
    </ligand>
</feature>
<keyword evidence="3 9" id="KW-0479">Metal-binding</keyword>
<evidence type="ECO:0000313" key="12">
    <source>
        <dbReference type="Proteomes" id="UP000063234"/>
    </source>
</evidence>
<feature type="binding site" evidence="9">
    <location>
        <position position="225"/>
    </location>
    <ligand>
        <name>Zn(2+)</name>
        <dbReference type="ChEBI" id="CHEBI:29105"/>
        <label>3</label>
    </ligand>
</feature>
<dbReference type="Pfam" id="PF01261">
    <property type="entry name" value="AP_endonuc_2"/>
    <property type="match status" value="1"/>
</dbReference>
<dbReference type="PROSITE" id="PS51432">
    <property type="entry name" value="AP_NUCLEASE_F2_4"/>
    <property type="match status" value="1"/>
</dbReference>
<evidence type="ECO:0000256" key="3">
    <source>
        <dbReference type="ARBA" id="ARBA00022723"/>
    </source>
</evidence>
<dbReference type="GO" id="GO:0008833">
    <property type="term" value="F:deoxyribonuclease IV (phage-T4-induced) activity"/>
    <property type="evidence" value="ECO:0007669"/>
    <property type="project" value="UniProtKB-UniRule"/>
</dbReference>
<comment type="function">
    <text evidence="9">Endonuclease IV plays a role in DNA repair. It cleaves phosphodiester bonds at apurinic or apyrimidinic (AP) sites, generating a 3'-hydroxyl group and a 5'-terminal sugar phosphate.</text>
</comment>
<gene>
    <name evidence="9" type="primary">nfo</name>
    <name evidence="11" type="ORF">TST_0015</name>
</gene>
<dbReference type="Proteomes" id="UP000063234">
    <property type="component" value="Chromosome"/>
</dbReference>
<feature type="binding site" evidence="9">
    <location>
        <position position="67"/>
    </location>
    <ligand>
        <name>Zn(2+)</name>
        <dbReference type="ChEBI" id="CHEBI:29105"/>
        <label>1</label>
    </ligand>
</feature>
<feature type="binding site" evidence="9">
    <location>
        <position position="106"/>
    </location>
    <ligand>
        <name>Zn(2+)</name>
        <dbReference type="ChEBI" id="CHEBI:29105"/>
        <label>1</label>
    </ligand>
</feature>
<keyword evidence="7 9" id="KW-0862">Zinc</keyword>
<dbReference type="PANTHER" id="PTHR21445:SF0">
    <property type="entry name" value="APURINIC-APYRIMIDINIC ENDONUCLEASE"/>
    <property type="match status" value="1"/>
</dbReference>
<dbReference type="AlphaFoldDB" id="A0A0S3QR62"/>